<dbReference type="InterPro" id="IPR013216">
    <property type="entry name" value="Methyltransf_11"/>
</dbReference>
<evidence type="ECO:0000259" key="2">
    <source>
        <dbReference type="Pfam" id="PF08241"/>
    </source>
</evidence>
<dbReference type="Gene3D" id="3.40.50.150">
    <property type="entry name" value="Vaccinia Virus protein VP39"/>
    <property type="match status" value="1"/>
</dbReference>
<proteinExistence type="predicted"/>
<sequence length="284" mass="31842">MKKTIRKKASPRRKSSFGRGPKKTPDRKSAAWDQAARWYDALVGDHGSDFQKDIIMPGATKLMKLKKGQRVLDLACGQGVFSRHLLAKGMQVDGLDTSEELLKLARARSKPSIRFHVADACESGTFAEAQFDAVACLLALQNMEEIGKVFKNVARWLKPNGRFVMVVTHPCFRIPRQTHWGWDEEKKIEYRRVDRYATDLAIPIITPPLAGSKGHTTTYHRSLQTYFVALAGAGLWVESLEEWASKKESQSGKRAKAENRARKEIPLFLSLGARLAPGNPPEQT</sequence>
<reference evidence="3" key="1">
    <citation type="submission" date="2018-06" db="EMBL/GenBank/DDBJ databases">
        <authorList>
            <person name="Zhirakovskaya E."/>
        </authorList>
    </citation>
    <scope>NUCLEOTIDE SEQUENCE</scope>
</reference>
<feature type="region of interest" description="Disordered" evidence="1">
    <location>
        <begin position="1"/>
        <end position="30"/>
    </location>
</feature>
<dbReference type="PANTHER" id="PTHR43861:SF1">
    <property type="entry name" value="TRANS-ACONITATE 2-METHYLTRANSFERASE"/>
    <property type="match status" value="1"/>
</dbReference>
<dbReference type="EMBL" id="UOGG01000123">
    <property type="protein sequence ID" value="VAX30653.1"/>
    <property type="molecule type" value="Genomic_DNA"/>
</dbReference>
<feature type="domain" description="Methyltransferase type 11" evidence="2">
    <location>
        <begin position="72"/>
        <end position="165"/>
    </location>
</feature>
<dbReference type="SUPFAM" id="SSF53335">
    <property type="entry name" value="S-adenosyl-L-methionine-dependent methyltransferases"/>
    <property type="match status" value="1"/>
</dbReference>
<dbReference type="Pfam" id="PF08241">
    <property type="entry name" value="Methyltransf_11"/>
    <property type="match status" value="1"/>
</dbReference>
<dbReference type="GO" id="GO:0008757">
    <property type="term" value="F:S-adenosylmethionine-dependent methyltransferase activity"/>
    <property type="evidence" value="ECO:0007669"/>
    <property type="project" value="InterPro"/>
</dbReference>
<dbReference type="CDD" id="cd02440">
    <property type="entry name" value="AdoMet_MTases"/>
    <property type="match status" value="1"/>
</dbReference>
<evidence type="ECO:0000313" key="3">
    <source>
        <dbReference type="EMBL" id="VAX30653.1"/>
    </source>
</evidence>
<organism evidence="3">
    <name type="scientific">hydrothermal vent metagenome</name>
    <dbReference type="NCBI Taxonomy" id="652676"/>
    <lineage>
        <taxon>unclassified sequences</taxon>
        <taxon>metagenomes</taxon>
        <taxon>ecological metagenomes</taxon>
    </lineage>
</organism>
<gene>
    <name evidence="3" type="ORF">MNBD_NITROSPINAE05-469</name>
</gene>
<dbReference type="PANTHER" id="PTHR43861">
    <property type="entry name" value="TRANS-ACONITATE 2-METHYLTRANSFERASE-RELATED"/>
    <property type="match status" value="1"/>
</dbReference>
<evidence type="ECO:0000256" key="1">
    <source>
        <dbReference type="SAM" id="MobiDB-lite"/>
    </source>
</evidence>
<feature type="compositionally biased region" description="Basic residues" evidence="1">
    <location>
        <begin position="1"/>
        <end position="22"/>
    </location>
</feature>
<protein>
    <recommendedName>
        <fullName evidence="2">Methyltransferase type 11 domain-containing protein</fullName>
    </recommendedName>
</protein>
<accession>A0A3B1D1J7</accession>
<dbReference type="InterPro" id="IPR029063">
    <property type="entry name" value="SAM-dependent_MTases_sf"/>
</dbReference>
<name>A0A3B1D1J7_9ZZZZ</name>
<dbReference type="AlphaFoldDB" id="A0A3B1D1J7"/>